<feature type="region of interest" description="Disordered" evidence="1">
    <location>
        <begin position="1"/>
        <end position="136"/>
    </location>
</feature>
<feature type="compositionally biased region" description="Polar residues" evidence="1">
    <location>
        <begin position="691"/>
        <end position="705"/>
    </location>
</feature>
<comment type="caution">
    <text evidence="3">The sequence shown here is derived from an EMBL/GenBank/DDBJ whole genome shotgun (WGS) entry which is preliminary data.</text>
</comment>
<dbReference type="AlphaFoldDB" id="A0A9P4S4X2"/>
<dbReference type="SUPFAM" id="SSF52768">
    <property type="entry name" value="Arginase/deacetylase"/>
    <property type="match status" value="1"/>
</dbReference>
<evidence type="ECO:0000259" key="2">
    <source>
        <dbReference type="Pfam" id="PF00850"/>
    </source>
</evidence>
<dbReference type="OrthoDB" id="5232919at2759"/>
<feature type="region of interest" description="Disordered" evidence="1">
    <location>
        <begin position="768"/>
        <end position="837"/>
    </location>
</feature>
<feature type="compositionally biased region" description="Low complexity" evidence="1">
    <location>
        <begin position="1018"/>
        <end position="1030"/>
    </location>
</feature>
<feature type="compositionally biased region" description="Basic and acidic residues" evidence="1">
    <location>
        <begin position="927"/>
        <end position="954"/>
    </location>
</feature>
<dbReference type="Proteomes" id="UP000799429">
    <property type="component" value="Unassembled WGS sequence"/>
</dbReference>
<dbReference type="PANTHER" id="PTHR47558:SF1">
    <property type="entry name" value="HISTONE DEACETYLASE HOS3"/>
    <property type="match status" value="1"/>
</dbReference>
<feature type="compositionally biased region" description="Polar residues" evidence="1">
    <location>
        <begin position="16"/>
        <end position="39"/>
    </location>
</feature>
<dbReference type="Pfam" id="PF00850">
    <property type="entry name" value="Hist_deacetyl"/>
    <property type="match status" value="1"/>
</dbReference>
<feature type="compositionally biased region" description="Low complexity" evidence="1">
    <location>
        <begin position="111"/>
        <end position="125"/>
    </location>
</feature>
<name>A0A9P4S4X2_9PEZI</name>
<dbReference type="InterPro" id="IPR023801">
    <property type="entry name" value="His_deacetylse_dom"/>
</dbReference>
<dbReference type="FunFam" id="3.40.800.20:FF:000011">
    <property type="entry name" value="Histone deacetylase HOS3"/>
    <property type="match status" value="1"/>
</dbReference>
<protein>
    <submittedName>
        <fullName evidence="3">Arginase/deacetylase</fullName>
    </submittedName>
</protein>
<proteinExistence type="predicted"/>
<feature type="compositionally biased region" description="Polar residues" evidence="1">
    <location>
        <begin position="51"/>
        <end position="60"/>
    </location>
</feature>
<reference evidence="3" key="1">
    <citation type="journal article" date="2020" name="Stud. Mycol.">
        <title>101 Dothideomycetes genomes: a test case for predicting lifestyles and emergence of pathogens.</title>
        <authorList>
            <person name="Haridas S."/>
            <person name="Albert R."/>
            <person name="Binder M."/>
            <person name="Bloem J."/>
            <person name="Labutti K."/>
            <person name="Salamov A."/>
            <person name="Andreopoulos B."/>
            <person name="Baker S."/>
            <person name="Barry K."/>
            <person name="Bills G."/>
            <person name="Bluhm B."/>
            <person name="Cannon C."/>
            <person name="Castanera R."/>
            <person name="Culley D."/>
            <person name="Daum C."/>
            <person name="Ezra D."/>
            <person name="Gonzalez J."/>
            <person name="Henrissat B."/>
            <person name="Kuo A."/>
            <person name="Liang C."/>
            <person name="Lipzen A."/>
            <person name="Lutzoni F."/>
            <person name="Magnuson J."/>
            <person name="Mondo S."/>
            <person name="Nolan M."/>
            <person name="Ohm R."/>
            <person name="Pangilinan J."/>
            <person name="Park H.-J."/>
            <person name="Ramirez L."/>
            <person name="Alfaro M."/>
            <person name="Sun H."/>
            <person name="Tritt A."/>
            <person name="Yoshinaga Y."/>
            <person name="Zwiers L.-H."/>
            <person name="Turgeon B."/>
            <person name="Goodwin S."/>
            <person name="Spatafora J."/>
            <person name="Crous P."/>
            <person name="Grigoriev I."/>
        </authorList>
    </citation>
    <scope>NUCLEOTIDE SEQUENCE</scope>
    <source>
        <strain evidence="3">CBS 101060</strain>
    </source>
</reference>
<evidence type="ECO:0000256" key="1">
    <source>
        <dbReference type="SAM" id="MobiDB-lite"/>
    </source>
</evidence>
<dbReference type="PRINTS" id="PR01270">
    <property type="entry name" value="HDASUPER"/>
</dbReference>
<gene>
    <name evidence="3" type="ORF">M501DRAFT_997345</name>
</gene>
<feature type="region of interest" description="Disordered" evidence="1">
    <location>
        <begin position="690"/>
        <end position="713"/>
    </location>
</feature>
<dbReference type="InterPro" id="IPR053244">
    <property type="entry name" value="HDAC_HD_type_1"/>
</dbReference>
<dbReference type="PANTHER" id="PTHR47558">
    <property type="entry name" value="HISTONE DEACETYLASE HOS3"/>
    <property type="match status" value="1"/>
</dbReference>
<dbReference type="InterPro" id="IPR000286">
    <property type="entry name" value="HDACs"/>
</dbReference>
<feature type="region of interest" description="Disordered" evidence="1">
    <location>
        <begin position="864"/>
        <end position="1125"/>
    </location>
</feature>
<dbReference type="CDD" id="cd09998">
    <property type="entry name" value="HDAC_Hos3"/>
    <property type="match status" value="1"/>
</dbReference>
<feature type="compositionally biased region" description="Pro residues" evidence="1">
    <location>
        <begin position="1045"/>
        <end position="1060"/>
    </location>
</feature>
<evidence type="ECO:0000313" key="3">
    <source>
        <dbReference type="EMBL" id="KAF2836104.1"/>
    </source>
</evidence>
<evidence type="ECO:0000313" key="4">
    <source>
        <dbReference type="Proteomes" id="UP000799429"/>
    </source>
</evidence>
<organism evidence="3 4">
    <name type="scientific">Patellaria atrata CBS 101060</name>
    <dbReference type="NCBI Taxonomy" id="1346257"/>
    <lineage>
        <taxon>Eukaryota</taxon>
        <taxon>Fungi</taxon>
        <taxon>Dikarya</taxon>
        <taxon>Ascomycota</taxon>
        <taxon>Pezizomycotina</taxon>
        <taxon>Dothideomycetes</taxon>
        <taxon>Dothideomycetes incertae sedis</taxon>
        <taxon>Patellariales</taxon>
        <taxon>Patellariaceae</taxon>
        <taxon>Patellaria</taxon>
    </lineage>
</organism>
<feature type="compositionally biased region" description="Polar residues" evidence="1">
    <location>
        <begin position="1094"/>
        <end position="1105"/>
    </location>
</feature>
<dbReference type="InterPro" id="IPR023696">
    <property type="entry name" value="Ureohydrolase_dom_sf"/>
</dbReference>
<dbReference type="GO" id="GO:0010468">
    <property type="term" value="P:regulation of gene expression"/>
    <property type="evidence" value="ECO:0007669"/>
    <property type="project" value="UniProtKB-ARBA"/>
</dbReference>
<sequence>MSTNTPGLPAPRVPLVSTNQDSTLTANSSKRLSLNTASKTPLPVSPGYRSPSRNPYDRSQASNSPTTSAPPSPLRRSSSSASLNRAPRSPGLLKKASTSSLRGRDMPSTPRAGLARRSSSNLLASPGGPLKSPLATSMEAPPLTAAEVASTYFQKELSIHQDENSTAKTVVILHDACYGHRYSRPKTTKSTLSLIVERPERIHAGVLGIAAAYVRLGEKHAEGHSPPHPSRSPDHQLPFKIIRTSRNVSITSSAVTNVHGTKWMQELKTMCDTAGQKLATTGKELVRTEEPYQQPKEKFHEGDLYLSPESLGAFEGALGGVCDGVDAVFEGSKTPSGPTHAFVCVRPPGHHCSADFPSGFCWINNVHIGIQHAAQAHGLTHAAIIDFDLHHGDGSQEITWDHNAKLGKLPKNTPNSKKASIGYFSLHDINSYPCESGDEEKVQNASLCIENAHGQSIWNVHLQPWKTEDDFWTLYETRYKVLINKARAFLRNNTERLKGLGNHPPGRAAIFLSAGFDASEWESQGMQRHKVFVPTEFYARLTQDVVKMSEEEGLGVDGRIISVLEGGYSDRALMTGVLSHLSGLCDGQTLPSSSSQPDSVDESGLGWEMVQKLTNMKLDDKPKVEIRDRELHYDTNWWEPSSLSTLESLVYPAPLPSATIKSKRTAPTHNYSSPTQASVAKVAEISKIHRSSSGSYRNGSLTPSRAATPPPPDVDWITATYELSKLLIPTDRTTKSCKPEELTATAMKKDRRSSVASVASVSTAAFPPTTTVAQPSGRQLRGRKPKVPYGETVIDDDKDPLKSRGDRRKTMGALPPRVESAPKPTQPRRRLSVASSVSSIGDRTGVLPSGIPISRLNSATSTSASAMQGAVRKPRASSKPPVPVRPSVTARIKSVEQKSSKVKSETKDEDPMDQLSRGLKRITLKVPSKEEHEAKLQKKVDGGMEKNDVDETGKKKPQAPKTASKKGAVGRPPKITTTTSKQRVLPSADSNSFPIPQVPQPAQSQITSPHDALQRVVSPSAPLSPSEELPISQFEAVTELLPQTASPPRPDTPPPPPPAVIPQFIQYDPYPAGSHPIAASMGQHFATPPLQWLPPNTDTAATGTFSPPPATSPETNPLTGTNQRE</sequence>
<dbReference type="InterPro" id="IPR037138">
    <property type="entry name" value="His_deacetylse_dom_sf"/>
</dbReference>
<dbReference type="EMBL" id="MU006105">
    <property type="protein sequence ID" value="KAF2836104.1"/>
    <property type="molecule type" value="Genomic_DNA"/>
</dbReference>
<dbReference type="GO" id="GO:0005634">
    <property type="term" value="C:nucleus"/>
    <property type="evidence" value="ECO:0007669"/>
    <property type="project" value="TreeGrafter"/>
</dbReference>
<feature type="compositionally biased region" description="Basic and acidic residues" evidence="1">
    <location>
        <begin position="893"/>
        <end position="906"/>
    </location>
</feature>
<feature type="compositionally biased region" description="Polar residues" evidence="1">
    <location>
        <begin position="768"/>
        <end position="777"/>
    </location>
</feature>
<feature type="compositionally biased region" description="Polar residues" evidence="1">
    <location>
        <begin position="1112"/>
        <end position="1125"/>
    </location>
</feature>
<feature type="domain" description="Histone deacetylase" evidence="2">
    <location>
        <begin position="248"/>
        <end position="583"/>
    </location>
</feature>
<feature type="compositionally biased region" description="Low complexity" evidence="1">
    <location>
        <begin position="74"/>
        <end position="90"/>
    </location>
</feature>
<dbReference type="GO" id="GO:0004407">
    <property type="term" value="F:histone deacetylase activity"/>
    <property type="evidence" value="ECO:0007669"/>
    <property type="project" value="TreeGrafter"/>
</dbReference>
<keyword evidence="4" id="KW-1185">Reference proteome</keyword>
<accession>A0A9P4S4X2</accession>
<feature type="compositionally biased region" description="Polar residues" evidence="1">
    <location>
        <begin position="975"/>
        <end position="1008"/>
    </location>
</feature>
<dbReference type="Gene3D" id="3.40.800.20">
    <property type="entry name" value="Histone deacetylase domain"/>
    <property type="match status" value="1"/>
</dbReference>